<evidence type="ECO:0000256" key="1">
    <source>
        <dbReference type="SAM" id="Phobius"/>
    </source>
</evidence>
<keyword evidence="1" id="KW-0472">Membrane</keyword>
<evidence type="ECO:0000313" key="3">
    <source>
        <dbReference type="Proteomes" id="UP001570417"/>
    </source>
</evidence>
<sequence length="203" mass="23758">MKAKNYKLILWISFTVVSLLSLVSPVYFYYQRFGFGLWKEHQDWAHLGSFFGGVLGPLVTLISVLYLGFQFREQVKQNKRDFVNRRCELLLNEAKESALVLSECFKDRGFVEELKKEAKSYNNISDDKSKEKAKLYTKENHKAYYEFVALEIAMMELLELDYRSYETMKFRIMARCDFHGMGALNRIAGATIKQNDKKSCLSF</sequence>
<keyword evidence="3" id="KW-1185">Reference proteome</keyword>
<evidence type="ECO:0008006" key="4">
    <source>
        <dbReference type="Google" id="ProtNLM"/>
    </source>
</evidence>
<proteinExistence type="predicted"/>
<reference evidence="2 3" key="1">
    <citation type="journal article" date="2024" name="ISME J.">
        <title>Tailless and filamentous prophages are predominant in marine Vibrio.</title>
        <authorList>
            <person name="Steensen K."/>
            <person name="Seneca J."/>
            <person name="Bartlau N."/>
            <person name="Yu X.A."/>
            <person name="Hussain F.A."/>
            <person name="Polz M.F."/>
        </authorList>
    </citation>
    <scope>NUCLEOTIDE SEQUENCE [LARGE SCALE GENOMIC DNA]</scope>
    <source>
        <strain evidence="2 3">10N.222.51.A1</strain>
    </source>
</reference>
<keyword evidence="1" id="KW-0812">Transmembrane</keyword>
<dbReference type="Proteomes" id="UP001570417">
    <property type="component" value="Unassembled WGS sequence"/>
</dbReference>
<comment type="caution">
    <text evidence="2">The sequence shown here is derived from an EMBL/GenBank/DDBJ whole genome shotgun (WGS) entry which is preliminary data.</text>
</comment>
<dbReference type="RefSeq" id="WP_105068946.1">
    <property type="nucleotide sequence ID" value="NZ_JBFRUW010000066.1"/>
</dbReference>
<protein>
    <recommendedName>
        <fullName evidence="4">DUF4760 domain-containing protein</fullName>
    </recommendedName>
</protein>
<name>A0ABV4NG52_9VIBR</name>
<gene>
    <name evidence="2" type="ORF">AB4566_18040</name>
</gene>
<dbReference type="EMBL" id="JBFRUW010000066">
    <property type="protein sequence ID" value="MFA0570177.1"/>
    <property type="molecule type" value="Genomic_DNA"/>
</dbReference>
<evidence type="ECO:0000313" key="2">
    <source>
        <dbReference type="EMBL" id="MFA0570177.1"/>
    </source>
</evidence>
<feature type="transmembrane region" description="Helical" evidence="1">
    <location>
        <begin position="50"/>
        <end position="69"/>
    </location>
</feature>
<keyword evidence="1" id="KW-1133">Transmembrane helix</keyword>
<feature type="transmembrane region" description="Helical" evidence="1">
    <location>
        <begin position="9"/>
        <end position="30"/>
    </location>
</feature>
<organism evidence="2 3">
    <name type="scientific">Vibrio gallaecicus</name>
    <dbReference type="NCBI Taxonomy" id="552386"/>
    <lineage>
        <taxon>Bacteria</taxon>
        <taxon>Pseudomonadati</taxon>
        <taxon>Pseudomonadota</taxon>
        <taxon>Gammaproteobacteria</taxon>
        <taxon>Vibrionales</taxon>
        <taxon>Vibrionaceae</taxon>
        <taxon>Vibrio</taxon>
    </lineage>
</organism>
<accession>A0ABV4NG52</accession>